<evidence type="ECO:0000313" key="3">
    <source>
        <dbReference type="EMBL" id="QDS72388.1"/>
    </source>
</evidence>
<dbReference type="Proteomes" id="UP000316270">
    <property type="component" value="Chromosome 7"/>
</dbReference>
<evidence type="ECO:0008006" key="5">
    <source>
        <dbReference type="Google" id="ProtNLM"/>
    </source>
</evidence>
<feature type="domain" description="Glyoxal oxidase N-terminal" evidence="1">
    <location>
        <begin position="343"/>
        <end position="434"/>
    </location>
</feature>
<name>A0A517L9S7_9PEZI</name>
<dbReference type="OrthoDB" id="2019572at2759"/>
<evidence type="ECO:0000313" key="4">
    <source>
        <dbReference type="Proteomes" id="UP000316270"/>
    </source>
</evidence>
<proteinExistence type="predicted"/>
<dbReference type="Pfam" id="PF07250">
    <property type="entry name" value="Glyoxal_oxid_N"/>
    <property type="match status" value="1"/>
</dbReference>
<dbReference type="SUPFAM" id="SSF50965">
    <property type="entry name" value="Galactose oxidase, central domain"/>
    <property type="match status" value="1"/>
</dbReference>
<dbReference type="PANTHER" id="PTHR32208">
    <property type="entry name" value="SECRETED PROTEIN-RELATED"/>
    <property type="match status" value="1"/>
</dbReference>
<dbReference type="AlphaFoldDB" id="A0A517L9S7"/>
<reference evidence="3 4" key="1">
    <citation type="submission" date="2019-07" db="EMBL/GenBank/DDBJ databases">
        <title>Finished genome of Venturia effusa.</title>
        <authorList>
            <person name="Young C.A."/>
            <person name="Cox M.P."/>
            <person name="Ganley A.R.D."/>
            <person name="David W.J."/>
        </authorList>
    </citation>
    <scope>NUCLEOTIDE SEQUENCE [LARGE SCALE GENOMIC DNA]</scope>
    <source>
        <strain evidence="4">albino</strain>
    </source>
</reference>
<dbReference type="InterPro" id="IPR009880">
    <property type="entry name" value="Glyoxal_oxidase_N"/>
</dbReference>
<accession>A0A517L9S7</accession>
<protein>
    <recommendedName>
        <fullName evidence="5">Galactose oxidase-like Early set domain-containing protein</fullName>
    </recommendedName>
</protein>
<dbReference type="STRING" id="50376.A0A517L9S7"/>
<dbReference type="EMBL" id="CP042191">
    <property type="protein sequence ID" value="QDS72388.1"/>
    <property type="molecule type" value="Genomic_DNA"/>
</dbReference>
<evidence type="ECO:0000259" key="2">
    <source>
        <dbReference type="Pfam" id="PF21105"/>
    </source>
</evidence>
<dbReference type="Gene3D" id="2.130.10.80">
    <property type="entry name" value="Galactose oxidase/kelch, beta-propeller"/>
    <property type="match status" value="1"/>
</dbReference>
<dbReference type="InterPro" id="IPR011043">
    <property type="entry name" value="Gal_Oxase/kelch_b-propeller"/>
</dbReference>
<sequence>MAANMQGDLFSRGFPRYDESCYFFSISDDQQRASDFVKRLAQAAKNGEISSLQKVLADWDKVDANTSGTTLPITNVLVAFTMQGLMKAFNQAGSNETTFTATWDRTAGTVVEKQVRNDQHKHDMFCPGTAYDAKGRLVISGGVSSASTTVYESLSDSWRPADILNIPRGYQGSTTFGDGRIFVIGGSWAPEEAEKRGNKNGAMFDPDEGARTWHEIDDCPAKPLQTTSDWQDDYRNDNHIWLFSWKDNSIFHAGPAKQMKWITVTGRKGAVKPAGPRAEPNNLADGDAMCGVAVMYDATNGKILSTGGAPQYKICNDETNGDAKMHQPSTKNAFVITLKEANGTVQAGTLQLKEAAGSMKFERIFHNAVVLPNGSIFVVGGQLRGQGFTDQPPRLTPEIYTPEKGAVKDSWQSVAPHSTVRVYHSFALLLPSCKKTTISNFCLSNLP</sequence>
<dbReference type="Pfam" id="PF21105">
    <property type="entry name" value="DyP_N"/>
    <property type="match status" value="1"/>
</dbReference>
<gene>
    <name evidence="3" type="ORF">FKW77_008583</name>
</gene>
<organism evidence="3 4">
    <name type="scientific">Venturia effusa</name>
    <dbReference type="NCBI Taxonomy" id="50376"/>
    <lineage>
        <taxon>Eukaryota</taxon>
        <taxon>Fungi</taxon>
        <taxon>Dikarya</taxon>
        <taxon>Ascomycota</taxon>
        <taxon>Pezizomycotina</taxon>
        <taxon>Dothideomycetes</taxon>
        <taxon>Pleosporomycetidae</taxon>
        <taxon>Venturiales</taxon>
        <taxon>Venturiaceae</taxon>
        <taxon>Venturia</taxon>
    </lineage>
</organism>
<dbReference type="PANTHER" id="PTHR32208:SF68">
    <property type="entry name" value="GALACTOSE OXIDASE"/>
    <property type="match status" value="1"/>
</dbReference>
<feature type="domain" description="DyP dimeric alpha+beta barrel" evidence="2">
    <location>
        <begin position="4"/>
        <end position="116"/>
    </location>
</feature>
<dbReference type="InterPro" id="IPR049509">
    <property type="entry name" value="DyP_N"/>
</dbReference>
<keyword evidence="4" id="KW-1185">Reference proteome</keyword>
<evidence type="ECO:0000259" key="1">
    <source>
        <dbReference type="Pfam" id="PF07250"/>
    </source>
</evidence>
<dbReference type="InterPro" id="IPR037293">
    <property type="entry name" value="Gal_Oxidase_central_sf"/>
</dbReference>